<feature type="region of interest" description="Disordered" evidence="2">
    <location>
        <begin position="1"/>
        <end position="60"/>
    </location>
</feature>
<dbReference type="Gene3D" id="1.20.58.1070">
    <property type="match status" value="1"/>
</dbReference>
<feature type="region of interest" description="Disordered" evidence="2">
    <location>
        <begin position="419"/>
        <end position="472"/>
    </location>
</feature>
<protein>
    <submittedName>
        <fullName evidence="3">Uncharacterized protein</fullName>
    </submittedName>
</protein>
<feature type="compositionally biased region" description="Acidic residues" evidence="2">
    <location>
        <begin position="436"/>
        <end position="458"/>
    </location>
</feature>
<evidence type="ECO:0000256" key="2">
    <source>
        <dbReference type="SAM" id="MobiDB-lite"/>
    </source>
</evidence>
<sequence length="540" mass="59621">MGPKRDHDALTHSDNEEPAPQPVAKRRKEHSSAKSKTTEPKTDSTYGQRAAFPGLDEPAALSDEDLEFEDQGDALAYLRSVRQEANGIPHLLVAPKAGPQLPPYLSNSDSNNNVDRSIYHDGLGDSRGYYQDGAYTAAPDNLLQSVPEDDDNADDYYGHGHGYGGANYDDDSDSDWSTSTSRAHALLATNRHLAREAYFASLMTQFSALRAMLHQTPPPSLLSSLDKEHGYQVGSFGPKSWTFRVWTRRIRYTDPIPAQVAAMDRFGALKLLRVILGGKFIRRGCELRERTSRWIWALLARLPDRGEMDHTDIGWVRELGKRAVLMMVSIAQMAALKEEVEGDLEGQDLLVGDDDGEEEEEEEVLVELEPDTSNEGVGRVEEEEEEEEVSNETEGQAAEKDGVEPATAEDSLAAANLVTEDQGNSSKVEQQRQEQEETGEGEIDMDIDDGEVLDEEGGPDPPASSSKDDAKADIAAAKARLLAQLDEDTAAADAEAQQREDELTRQRLNMRATLNMILTVAGEFYGQRDLLEFRDPFPAL</sequence>
<dbReference type="PANTHER" id="PTHR12794:SF0">
    <property type="entry name" value="GEM-ASSOCIATED PROTEIN 2"/>
    <property type="match status" value="1"/>
</dbReference>
<dbReference type="PANTHER" id="PTHR12794">
    <property type="entry name" value="GEMIN2"/>
    <property type="match status" value="1"/>
</dbReference>
<dbReference type="RefSeq" id="XP_062686699.1">
    <property type="nucleotide sequence ID" value="XM_062825317.1"/>
</dbReference>
<keyword evidence="4" id="KW-1185">Reference proteome</keyword>
<dbReference type="EMBL" id="JAUEPP010000001">
    <property type="protein sequence ID" value="KAK3355321.1"/>
    <property type="molecule type" value="Genomic_DNA"/>
</dbReference>
<gene>
    <name evidence="3" type="ORF">B0H65DRAFT_43751</name>
</gene>
<accession>A0AAE0JPK0</accession>
<dbReference type="InterPro" id="IPR035426">
    <property type="entry name" value="Gemin2/Brr1"/>
</dbReference>
<dbReference type="Pfam" id="PF04938">
    <property type="entry name" value="SIP1"/>
    <property type="match status" value="1"/>
</dbReference>
<feature type="compositionally biased region" description="Acidic residues" evidence="2">
    <location>
        <begin position="381"/>
        <end position="391"/>
    </location>
</feature>
<reference evidence="3" key="2">
    <citation type="submission" date="2023-06" db="EMBL/GenBank/DDBJ databases">
        <authorList>
            <consortium name="Lawrence Berkeley National Laboratory"/>
            <person name="Haridas S."/>
            <person name="Hensen N."/>
            <person name="Bonometti L."/>
            <person name="Westerberg I."/>
            <person name="Brannstrom I.O."/>
            <person name="Guillou S."/>
            <person name="Cros-Aarteil S."/>
            <person name="Calhoun S."/>
            <person name="Kuo A."/>
            <person name="Mondo S."/>
            <person name="Pangilinan J."/>
            <person name="Riley R."/>
            <person name="Labutti K."/>
            <person name="Andreopoulos B."/>
            <person name="Lipzen A."/>
            <person name="Chen C."/>
            <person name="Yanf M."/>
            <person name="Daum C."/>
            <person name="Ng V."/>
            <person name="Clum A."/>
            <person name="Steindorff A."/>
            <person name="Ohm R."/>
            <person name="Martin F."/>
            <person name="Silar P."/>
            <person name="Natvig D."/>
            <person name="Lalanne C."/>
            <person name="Gautier V."/>
            <person name="Ament-Velasquez S.L."/>
            <person name="Kruys A."/>
            <person name="Hutchinson M.I."/>
            <person name="Powell A.J."/>
            <person name="Barry K."/>
            <person name="Miller A.N."/>
            <person name="Grigoriev I.V."/>
            <person name="Debuchy R."/>
            <person name="Gladieux P."/>
            <person name="Thoren M.H."/>
            <person name="Johannesson H."/>
        </authorList>
    </citation>
    <scope>NUCLEOTIDE SEQUENCE</scope>
    <source>
        <strain evidence="3">CBS 560.94</strain>
    </source>
</reference>
<evidence type="ECO:0000256" key="1">
    <source>
        <dbReference type="ARBA" id="ARBA00025758"/>
    </source>
</evidence>
<dbReference type="GO" id="GO:0000387">
    <property type="term" value="P:spliceosomal snRNP assembly"/>
    <property type="evidence" value="ECO:0007669"/>
    <property type="project" value="InterPro"/>
</dbReference>
<evidence type="ECO:0000313" key="4">
    <source>
        <dbReference type="Proteomes" id="UP001278500"/>
    </source>
</evidence>
<feature type="compositionally biased region" description="Acidic residues" evidence="2">
    <location>
        <begin position="348"/>
        <end position="372"/>
    </location>
</feature>
<feature type="region of interest" description="Disordered" evidence="2">
    <location>
        <begin position="348"/>
        <end position="405"/>
    </location>
</feature>
<proteinExistence type="inferred from homology"/>
<reference evidence="3" key="1">
    <citation type="journal article" date="2023" name="Mol. Phylogenet. Evol.">
        <title>Genome-scale phylogeny and comparative genomics of the fungal order Sordariales.</title>
        <authorList>
            <person name="Hensen N."/>
            <person name="Bonometti L."/>
            <person name="Westerberg I."/>
            <person name="Brannstrom I.O."/>
            <person name="Guillou S."/>
            <person name="Cros-Aarteil S."/>
            <person name="Calhoun S."/>
            <person name="Haridas S."/>
            <person name="Kuo A."/>
            <person name="Mondo S."/>
            <person name="Pangilinan J."/>
            <person name="Riley R."/>
            <person name="LaButti K."/>
            <person name="Andreopoulos B."/>
            <person name="Lipzen A."/>
            <person name="Chen C."/>
            <person name="Yan M."/>
            <person name="Daum C."/>
            <person name="Ng V."/>
            <person name="Clum A."/>
            <person name="Steindorff A."/>
            <person name="Ohm R.A."/>
            <person name="Martin F."/>
            <person name="Silar P."/>
            <person name="Natvig D.O."/>
            <person name="Lalanne C."/>
            <person name="Gautier V."/>
            <person name="Ament-Velasquez S.L."/>
            <person name="Kruys A."/>
            <person name="Hutchinson M.I."/>
            <person name="Powell A.J."/>
            <person name="Barry K."/>
            <person name="Miller A.N."/>
            <person name="Grigoriev I.V."/>
            <person name="Debuchy R."/>
            <person name="Gladieux P."/>
            <person name="Hiltunen Thoren M."/>
            <person name="Johannesson H."/>
        </authorList>
    </citation>
    <scope>NUCLEOTIDE SEQUENCE</scope>
    <source>
        <strain evidence="3">CBS 560.94</strain>
    </source>
</reference>
<name>A0AAE0JPK0_9PEZI</name>
<dbReference type="GO" id="GO:0032797">
    <property type="term" value="C:SMN complex"/>
    <property type="evidence" value="ECO:0007669"/>
    <property type="project" value="TreeGrafter"/>
</dbReference>
<dbReference type="GeneID" id="87862471"/>
<comment type="similarity">
    <text evidence="1">Belongs to the gemin-2 family.</text>
</comment>
<comment type="caution">
    <text evidence="3">The sequence shown here is derived from an EMBL/GenBank/DDBJ whole genome shotgun (WGS) entry which is preliminary data.</text>
</comment>
<dbReference type="GO" id="GO:0005634">
    <property type="term" value="C:nucleus"/>
    <property type="evidence" value="ECO:0007669"/>
    <property type="project" value="TreeGrafter"/>
</dbReference>
<evidence type="ECO:0000313" key="3">
    <source>
        <dbReference type="EMBL" id="KAK3355321.1"/>
    </source>
</evidence>
<dbReference type="AlphaFoldDB" id="A0AAE0JPK0"/>
<feature type="compositionally biased region" description="Basic and acidic residues" evidence="2">
    <location>
        <begin position="30"/>
        <end position="42"/>
    </location>
</feature>
<organism evidence="3 4">
    <name type="scientific">Neurospora tetraspora</name>
    <dbReference type="NCBI Taxonomy" id="94610"/>
    <lineage>
        <taxon>Eukaryota</taxon>
        <taxon>Fungi</taxon>
        <taxon>Dikarya</taxon>
        <taxon>Ascomycota</taxon>
        <taxon>Pezizomycotina</taxon>
        <taxon>Sordariomycetes</taxon>
        <taxon>Sordariomycetidae</taxon>
        <taxon>Sordariales</taxon>
        <taxon>Sordariaceae</taxon>
        <taxon>Neurospora</taxon>
    </lineage>
</organism>
<dbReference type="Proteomes" id="UP001278500">
    <property type="component" value="Unassembled WGS sequence"/>
</dbReference>
<feature type="compositionally biased region" description="Polar residues" evidence="2">
    <location>
        <begin position="419"/>
        <end position="428"/>
    </location>
</feature>
<feature type="compositionally biased region" description="Basic and acidic residues" evidence="2">
    <location>
        <begin position="1"/>
        <end position="15"/>
    </location>
</feature>